<reference evidence="2" key="1">
    <citation type="submission" date="2025-08" db="UniProtKB">
        <authorList>
            <consortium name="RefSeq"/>
        </authorList>
    </citation>
    <scope>IDENTIFICATION</scope>
    <source>
        <tissue evidence="2">Leaves</tissue>
    </source>
</reference>
<dbReference type="RefSeq" id="XP_018838661.1">
    <property type="nucleotide sequence ID" value="XM_018983116.2"/>
</dbReference>
<dbReference type="Gramene" id="Jr08_21900_p1">
    <property type="protein sequence ID" value="cds.Jr08_21900_p1"/>
    <property type="gene ID" value="Jr08_21900"/>
</dbReference>
<gene>
    <name evidence="2" type="primary">LOC109004541</name>
</gene>
<dbReference type="PANTHER" id="PTHR32254">
    <property type="entry name" value="EXPRESSED PROTEIN"/>
    <property type="match status" value="1"/>
</dbReference>
<protein>
    <submittedName>
        <fullName evidence="2">Uncharacterized protein LOC109004541</fullName>
    </submittedName>
</protein>
<dbReference type="AlphaFoldDB" id="A0A2I4G434"/>
<evidence type="ECO:0000313" key="2">
    <source>
        <dbReference type="RefSeq" id="XP_018838661.1"/>
    </source>
</evidence>
<accession>A0A2I4G434</accession>
<sequence length="178" mass="19668">MAYPPDQGLYAGVLRLVLVLVGVSLVGFTVGPSMLRRLTGNSTAQVSCPSCVCDCSSEDFLSIPLGIFNSSFPDCGQGDPNMNEEMGKDFLALLSEELSLQKAVANDSMQHTKALLSDARKIFSHYQKEAEKCSVGVETCEEGRERAERELAEELKLSALWEKRARELGWKVNRRIYS</sequence>
<keyword evidence="1" id="KW-1185">Reference proteome</keyword>
<dbReference type="GeneID" id="109004541"/>
<organism evidence="1 2">
    <name type="scientific">Juglans regia</name>
    <name type="common">English walnut</name>
    <dbReference type="NCBI Taxonomy" id="51240"/>
    <lineage>
        <taxon>Eukaryota</taxon>
        <taxon>Viridiplantae</taxon>
        <taxon>Streptophyta</taxon>
        <taxon>Embryophyta</taxon>
        <taxon>Tracheophyta</taxon>
        <taxon>Spermatophyta</taxon>
        <taxon>Magnoliopsida</taxon>
        <taxon>eudicotyledons</taxon>
        <taxon>Gunneridae</taxon>
        <taxon>Pentapetalae</taxon>
        <taxon>rosids</taxon>
        <taxon>fabids</taxon>
        <taxon>Fagales</taxon>
        <taxon>Juglandaceae</taxon>
        <taxon>Juglans</taxon>
    </lineage>
</organism>
<dbReference type="InterPro" id="IPR010471">
    <property type="entry name" value="DUF1068"/>
</dbReference>
<dbReference type="OrthoDB" id="1851883at2759"/>
<dbReference type="Proteomes" id="UP000235220">
    <property type="component" value="Chromosome 8"/>
</dbReference>
<dbReference type="PANTHER" id="PTHR32254:SF6">
    <property type="entry name" value="DUF1068 DOMAIN-CONTAINING PROTEIN"/>
    <property type="match status" value="1"/>
</dbReference>
<name>A0A2I4G434_JUGRE</name>
<dbReference type="STRING" id="51240.A0A2I4G434"/>
<dbReference type="KEGG" id="jre:109004541"/>
<dbReference type="Pfam" id="PF06364">
    <property type="entry name" value="DUF1068"/>
    <property type="match status" value="1"/>
</dbReference>
<proteinExistence type="predicted"/>
<evidence type="ECO:0000313" key="1">
    <source>
        <dbReference type="Proteomes" id="UP000235220"/>
    </source>
</evidence>